<dbReference type="EMBL" id="JBHSPA010000059">
    <property type="protein sequence ID" value="MFC5830965.1"/>
    <property type="molecule type" value="Genomic_DNA"/>
</dbReference>
<keyword evidence="1" id="KW-0175">Coiled coil</keyword>
<comment type="caution">
    <text evidence="3">The sequence shown here is derived from an EMBL/GenBank/DDBJ whole genome shotgun (WGS) entry which is preliminary data.</text>
</comment>
<evidence type="ECO:0000313" key="4">
    <source>
        <dbReference type="Proteomes" id="UP001596058"/>
    </source>
</evidence>
<dbReference type="Proteomes" id="UP001596058">
    <property type="component" value="Unassembled WGS sequence"/>
</dbReference>
<gene>
    <name evidence="3" type="ORF">ACFPZ3_44540</name>
</gene>
<accession>A0ABW1D1W7</accession>
<protein>
    <submittedName>
        <fullName evidence="3">Uncharacterized protein</fullName>
    </submittedName>
</protein>
<name>A0ABW1D1W7_9ACTN</name>
<proteinExistence type="predicted"/>
<reference evidence="4" key="1">
    <citation type="journal article" date="2019" name="Int. J. Syst. Evol. Microbiol.">
        <title>The Global Catalogue of Microorganisms (GCM) 10K type strain sequencing project: providing services to taxonomists for standard genome sequencing and annotation.</title>
        <authorList>
            <consortium name="The Broad Institute Genomics Platform"/>
            <consortium name="The Broad Institute Genome Sequencing Center for Infectious Disease"/>
            <person name="Wu L."/>
            <person name="Ma J."/>
        </authorList>
    </citation>
    <scope>NUCLEOTIDE SEQUENCE [LARGE SCALE GENOMIC DNA]</scope>
    <source>
        <strain evidence="4">CCUG 53903</strain>
    </source>
</reference>
<dbReference type="RefSeq" id="WP_379520447.1">
    <property type="nucleotide sequence ID" value="NZ_JBHSPA010000059.1"/>
</dbReference>
<feature type="compositionally biased region" description="Polar residues" evidence="2">
    <location>
        <begin position="358"/>
        <end position="367"/>
    </location>
</feature>
<evidence type="ECO:0000256" key="2">
    <source>
        <dbReference type="SAM" id="MobiDB-lite"/>
    </source>
</evidence>
<feature type="region of interest" description="Disordered" evidence="2">
    <location>
        <begin position="325"/>
        <end position="367"/>
    </location>
</feature>
<organism evidence="3 4">
    <name type="scientific">Nonomuraea insulae</name>
    <dbReference type="NCBI Taxonomy" id="1616787"/>
    <lineage>
        <taxon>Bacteria</taxon>
        <taxon>Bacillati</taxon>
        <taxon>Actinomycetota</taxon>
        <taxon>Actinomycetes</taxon>
        <taxon>Streptosporangiales</taxon>
        <taxon>Streptosporangiaceae</taxon>
        <taxon>Nonomuraea</taxon>
    </lineage>
</organism>
<feature type="coiled-coil region" evidence="1">
    <location>
        <begin position="1368"/>
        <end position="1402"/>
    </location>
</feature>
<evidence type="ECO:0000256" key="1">
    <source>
        <dbReference type="SAM" id="Coils"/>
    </source>
</evidence>
<keyword evidence="4" id="KW-1185">Reference proteome</keyword>
<sequence>MTLQLSDDFPVLLGPVRVEIRFTPAELLVRVFPDDWQIEKFESDPTEAEVGALDAYWIARWAAGGRAGALDAAWQELATRIPPTRAGWLLASRVPENPADEPSGVATGTTVLVIVSDHAPAANDRQPAVTYWTAVWRAHGDRVKLRQADKALNNAVNTDRAAAIRARRPVGLAAAPVVKGNDVVVAFVVLRPPAKVARGSWTQAATARLLPDRFMVLGYAGGEQVLSATGAPVPTSLPVGPRPGAPDQITIDERTGALHVPDELRWLTDFDRAVQNGMGLRIPLDDRTRNGFDRLLVLGLREQASPAQSRLALENLIKQQLRGPDGYALLPQGTPTNNTGEAPAGQSPEDEAAASLRSPATGTDWSTRTDGQQFAELLGLDPAALTGMPNADGADQRDARAANTALWPATWGYFLQTALRPVLGTAAVEATRDFFLRYVSGRGPISAVRIGRQPYGILPTTAFSRLAWPATATHRKALHKVLSAAHEDWLAATAKVTRLGDRNADPHQALLDVLALHPTSAEYHQRYARGVEDAFNRENLGGLGGSVLPALDLLGQPAPVRSLLARFGVDVGGPGGNPEVLRRLFADAQQPLLAPLVDDRPPSETDLIRAYTPDGRNYVRRLADLAGKDLHAVRLELGFSDDVRPATLLYLLLRHAVLLGWADTARALAGAGPDDLADPPFVHVRIPAAGQLIPSESRFRRLYAPDPAVTGSQSQLVVDHIPGALLQGRPGTAALGEQVKALGVLANLPTARLERVLAEHLDLATYRLDAWRLGLATERLNELRYGPSGAAPPSRGLHLGAYGWLENVCPGNARLTPVPLTGRLAQIFAGSAPLLHDPANEGFVHAPSPGQARTAAVLRAGYAANRMPDSPRTFAVNLSADRVRTALTVLDGLRQGQSLGALLGYRFERGLHDRHDQAEVDRFIAALRLAFPLRAGKIAQTATEPDAIQQIEARNVIDGLALVRHVTRGNAPRAYKFGLPQLPDADPDQARAINEEVERLIDVNDAVADLAVAESTHQALSGNAQRASANLDAYAKDGLPPDPAVIATPRSGTTLTHRFALQLRGGLDPGQNPPRAQAEPAVNDWLSDQLPDPDAVVAKVTWTDPADGHAHDHTVSQDDLGLEPIELLWTVRTAGDAALADLDDRIVGFVLDHEHIRPDTELNIEYTRQVPGKVTFFELSPLVTALRTLLTTGRPLVPGDLVPASSGAPADRAADAAVSLPRERPAAVRRSLADLGNDAADNLKDLTSLYPAPPAAPHRADVLRHIDDLLADYAGLVSRAARFGMVRSGWGELFAWRRGVYADVLAAVAAVAGRMTAALAEADTILDAYDHLPKPASNVERLELLRRAAKLISPTPASELPDRPGDLRGKLKDDRKKFAKRLDGLREQAETDERTLSGLLDEVGDRLPLDDVDPVGLDLTPFGDRVVAFGRELLERTLELQDEVTDRLAGGDTALAAYDQAVPGPERLRAGLDALRAMLGADALAVPEYTLPEALADDLRHALRDSDDLVEHLTGTRDFPVDDWLHGVARVREMPRLWERVVLLGEALRDHDGPELRPVQLPFRQHDHWLGMEFASGAAIGEDKLLLTAHYADDDEDFDDELCGLLLDEWTEVIPAEREATGIAVHSDSPDSEPPQAMLLVVPPAKTGVWKLEDLVAAVIETFELARTRLVEPAHLDDRAYAQLLPATVMSATRQPITISTDLAVANARWKADHD</sequence>
<evidence type="ECO:0000313" key="3">
    <source>
        <dbReference type="EMBL" id="MFC5830965.1"/>
    </source>
</evidence>